<gene>
    <name evidence="1" type="ORF">AArcSt2_06890</name>
</gene>
<keyword evidence="2" id="KW-1185">Reference proteome</keyword>
<proteinExistence type="predicted"/>
<reference evidence="1" key="2">
    <citation type="submission" date="2022-02" db="EMBL/GenBank/DDBJ databases">
        <authorList>
            <person name="Elcheninov A.G."/>
            <person name="Sorokin D.Y."/>
            <person name="Kublanov I.V."/>
        </authorList>
    </citation>
    <scope>NUCLEOTIDE SEQUENCE</scope>
    <source>
        <strain evidence="1">AArc-St2</strain>
    </source>
</reference>
<dbReference type="Proteomes" id="UP001203207">
    <property type="component" value="Unassembled WGS sequence"/>
</dbReference>
<dbReference type="AlphaFoldDB" id="A0AAE3FWK5"/>
<dbReference type="EMBL" id="JAKRVX010000002">
    <property type="protein sequence ID" value="MCL9816668.1"/>
    <property type="molecule type" value="Genomic_DNA"/>
</dbReference>
<sequence>MRGQSRLSEFGGNSSVDLSLLTGAERKAYVAVRLNGVGVREYARETDRSPGTIDFKN</sequence>
<protein>
    <submittedName>
        <fullName evidence="1">Uncharacterized protein</fullName>
    </submittedName>
</protein>
<accession>A0AAE3FWK5</accession>
<comment type="caution">
    <text evidence="1">The sequence shown here is derived from an EMBL/GenBank/DDBJ whole genome shotgun (WGS) entry which is preliminary data.</text>
</comment>
<organism evidence="1 2">
    <name type="scientific">Natronocalculus amylovorans</name>
    <dbReference type="NCBI Taxonomy" id="2917812"/>
    <lineage>
        <taxon>Archaea</taxon>
        <taxon>Methanobacteriati</taxon>
        <taxon>Methanobacteriota</taxon>
        <taxon>Stenosarchaea group</taxon>
        <taxon>Halobacteria</taxon>
        <taxon>Halobacteriales</taxon>
        <taxon>Haloferacaceae</taxon>
        <taxon>Natronocalculus</taxon>
    </lineage>
</organism>
<evidence type="ECO:0000313" key="1">
    <source>
        <dbReference type="EMBL" id="MCL9816668.1"/>
    </source>
</evidence>
<reference evidence="1" key="1">
    <citation type="journal article" date="2022" name="Syst. Appl. Microbiol.">
        <title>Natronocalculus amylovorans gen. nov., sp. nov., and Natranaeroarchaeum aerophilus sp. nov., dominant culturable amylolytic natronoarchaea from hypersaline soda lakes in southwestern Siberia.</title>
        <authorList>
            <person name="Sorokin D.Y."/>
            <person name="Elcheninov A.G."/>
            <person name="Khizhniak T.V."/>
            <person name="Koenen M."/>
            <person name="Bale N.J."/>
            <person name="Damste J.S.S."/>
            <person name="Kublanov I.V."/>
        </authorList>
    </citation>
    <scope>NUCLEOTIDE SEQUENCE</scope>
    <source>
        <strain evidence="1">AArc-St2</strain>
    </source>
</reference>
<dbReference type="RefSeq" id="WP_250583527.1">
    <property type="nucleotide sequence ID" value="NZ_JAKRVX010000002.1"/>
</dbReference>
<name>A0AAE3FWK5_9EURY</name>
<evidence type="ECO:0000313" key="2">
    <source>
        <dbReference type="Proteomes" id="UP001203207"/>
    </source>
</evidence>